<dbReference type="KEGG" id="lse:F1C12_08810"/>
<reference evidence="2" key="1">
    <citation type="submission" date="2019-09" db="EMBL/GenBank/DDBJ databases">
        <title>Antimicrobial potential of Antarctic Bacteria.</title>
        <authorList>
            <person name="Benaud N."/>
            <person name="Edwards R.J."/>
            <person name="Ferrari B.C."/>
        </authorList>
    </citation>
    <scope>NUCLEOTIDE SEQUENCE [LARGE SCALE GENOMIC DNA]</scope>
    <source>
        <strain evidence="2">INR9</strain>
    </source>
</reference>
<protein>
    <submittedName>
        <fullName evidence="1">Uncharacterized protein</fullName>
    </submittedName>
</protein>
<dbReference type="RefSeq" id="WP_185278385.1">
    <property type="nucleotide sequence ID" value="NZ_CP043641.1"/>
</dbReference>
<name>A0A7G6Y9R0_9MICO</name>
<dbReference type="Proteomes" id="UP000515511">
    <property type="component" value="Chromosome"/>
</dbReference>
<proteinExistence type="predicted"/>
<gene>
    <name evidence="1" type="ORF">F1C12_08810</name>
</gene>
<accession>A0A7G6Y9R0</accession>
<evidence type="ECO:0000313" key="1">
    <source>
        <dbReference type="EMBL" id="QNE35225.1"/>
    </source>
</evidence>
<evidence type="ECO:0000313" key="2">
    <source>
        <dbReference type="Proteomes" id="UP000515511"/>
    </source>
</evidence>
<dbReference type="EMBL" id="CP043641">
    <property type="protein sequence ID" value="QNE35225.1"/>
    <property type="molecule type" value="Genomic_DNA"/>
</dbReference>
<sequence>MMVSNTERLASRLLESARVHEQASHRIAPTDDIEAVRAQIRRSAREAGIRIRTGIVDGALVVVRADAALWHEPTSVMRAKLTPGD</sequence>
<dbReference type="AlphaFoldDB" id="A0A7G6Y9R0"/>
<organism evidence="1 2">
    <name type="scientific">Leifsonia shinshuensis</name>
    <dbReference type="NCBI Taxonomy" id="150026"/>
    <lineage>
        <taxon>Bacteria</taxon>
        <taxon>Bacillati</taxon>
        <taxon>Actinomycetota</taxon>
        <taxon>Actinomycetes</taxon>
        <taxon>Micrococcales</taxon>
        <taxon>Microbacteriaceae</taxon>
        <taxon>Leifsonia</taxon>
    </lineage>
</organism>